<dbReference type="PANTHER" id="PTHR43056:SF5">
    <property type="entry name" value="PEPTIDASE S9 PROLYL OLIGOPEPTIDASE CATALYTIC DOMAIN-CONTAINING PROTEIN"/>
    <property type="match status" value="1"/>
</dbReference>
<dbReference type="InterPro" id="IPR050585">
    <property type="entry name" value="Xaa-Pro_dipeptidyl-ppase/CocE"/>
</dbReference>
<keyword evidence="3" id="KW-1185">Reference proteome</keyword>
<evidence type="ECO:0000313" key="2">
    <source>
        <dbReference type="EMBL" id="KAK7104596.1"/>
    </source>
</evidence>
<feature type="domain" description="Peptidase S9 prolyl oligopeptidase catalytic" evidence="1">
    <location>
        <begin position="493"/>
        <end position="701"/>
    </location>
</feature>
<sequence>MRLAVSVFISRTVRLLTVTPLASNRKVAAKFTPSSTRYFSVTLPRAVNQATNMKTSPYGSWKSPISSKLVTESGVGLLEVRVDCNPQHTDTVYWTELRYEEQGRYVICSYNKSTKAHQEWTSQKEFSARTTVHEYGGGSFFVYNGAVYFSNFSDQILYVQQSADAKPEPVTDTSKKWRYADGVISPKTGVIYCVRENHELKDAGAKEPENDIVAIDPTTKQVTVLAHGFDFYAHPRVSPNGKKICWFQWNHPNMPWDDTELWVAELDDAGTAVKDGTRSMAAGGKNESAIEPGWTPNSELLYVSDRTNWWNLYHVTADGTHVNLHPVPTEIAGPQWSFGKTAYVPDPAGSTKILISQEPLEDSKGTLGLVDTAKPGQYVALDTGFRYNKVLALTTDGNAYFIGSGYARFPCIVRFNINTKETEIIKESMHMKIDEGYLSKEPQFIEWKTTGGVTCHGIFYPPANKDFQAPEGTKPPLLVRAHGGPTGHYFANLDLKLQYFTSRGFAVLLVNYRGSTGFGRTYRHMLRKSWGICDVEDCCTGVEHLAREGKVDPDKACIDGGSAGGYTTLACLTFKDTFKAGASHYGIGDLKALASDTHKFESRYLDGLLLPLSDPNSEALLRERSPVYHTDQLNCPIAIFQGDEDKVVPPNQARQMHKAVVDKKIPTMLVMFEGEQHGFRKAENIQSALDGEFYFFGKVLGFEPADKIKEFKIDNLN</sequence>
<name>A0AAN9GDU7_9CAEN</name>
<dbReference type="InterPro" id="IPR011042">
    <property type="entry name" value="6-blade_b-propeller_TolB-like"/>
</dbReference>
<gene>
    <name evidence="2" type="ORF">V1264_019291</name>
</gene>
<organism evidence="2 3">
    <name type="scientific">Littorina saxatilis</name>
    <dbReference type="NCBI Taxonomy" id="31220"/>
    <lineage>
        <taxon>Eukaryota</taxon>
        <taxon>Metazoa</taxon>
        <taxon>Spiralia</taxon>
        <taxon>Lophotrochozoa</taxon>
        <taxon>Mollusca</taxon>
        <taxon>Gastropoda</taxon>
        <taxon>Caenogastropoda</taxon>
        <taxon>Littorinimorpha</taxon>
        <taxon>Littorinoidea</taxon>
        <taxon>Littorinidae</taxon>
        <taxon>Littorina</taxon>
    </lineage>
</organism>
<dbReference type="Gene3D" id="3.40.50.1820">
    <property type="entry name" value="alpha/beta hydrolase"/>
    <property type="match status" value="1"/>
</dbReference>
<accession>A0AAN9GDU7</accession>
<dbReference type="Proteomes" id="UP001374579">
    <property type="component" value="Unassembled WGS sequence"/>
</dbReference>
<dbReference type="SUPFAM" id="SSF53474">
    <property type="entry name" value="alpha/beta-Hydrolases"/>
    <property type="match status" value="1"/>
</dbReference>
<dbReference type="AlphaFoldDB" id="A0AAN9GDU7"/>
<reference evidence="2 3" key="1">
    <citation type="submission" date="2024-02" db="EMBL/GenBank/DDBJ databases">
        <title>Chromosome-scale genome assembly of the rough periwinkle Littorina saxatilis.</title>
        <authorList>
            <person name="De Jode A."/>
            <person name="Faria R."/>
            <person name="Formenti G."/>
            <person name="Sims Y."/>
            <person name="Smith T.P."/>
            <person name="Tracey A."/>
            <person name="Wood J.M.D."/>
            <person name="Zagrodzka Z.B."/>
            <person name="Johannesson K."/>
            <person name="Butlin R.K."/>
            <person name="Leder E.H."/>
        </authorList>
    </citation>
    <scope>NUCLEOTIDE SEQUENCE [LARGE SCALE GENOMIC DNA]</scope>
    <source>
        <strain evidence="2">Snail1</strain>
        <tissue evidence="2">Muscle</tissue>
    </source>
</reference>
<dbReference type="PANTHER" id="PTHR43056">
    <property type="entry name" value="PEPTIDASE S9 PROLYL OLIGOPEPTIDASE"/>
    <property type="match status" value="1"/>
</dbReference>
<dbReference type="GO" id="GO:0006508">
    <property type="term" value="P:proteolysis"/>
    <property type="evidence" value="ECO:0007669"/>
    <property type="project" value="InterPro"/>
</dbReference>
<evidence type="ECO:0000259" key="1">
    <source>
        <dbReference type="Pfam" id="PF00326"/>
    </source>
</evidence>
<comment type="caution">
    <text evidence="2">The sequence shown here is derived from an EMBL/GenBank/DDBJ whole genome shotgun (WGS) entry which is preliminary data.</text>
</comment>
<dbReference type="GO" id="GO:0008236">
    <property type="term" value="F:serine-type peptidase activity"/>
    <property type="evidence" value="ECO:0007669"/>
    <property type="project" value="InterPro"/>
</dbReference>
<evidence type="ECO:0000313" key="3">
    <source>
        <dbReference type="Proteomes" id="UP001374579"/>
    </source>
</evidence>
<protein>
    <recommendedName>
        <fullName evidence="1">Peptidase S9 prolyl oligopeptidase catalytic domain-containing protein</fullName>
    </recommendedName>
</protein>
<dbReference type="Gene3D" id="2.120.10.30">
    <property type="entry name" value="TolB, C-terminal domain"/>
    <property type="match status" value="1"/>
</dbReference>
<dbReference type="Pfam" id="PF00326">
    <property type="entry name" value="Peptidase_S9"/>
    <property type="match status" value="1"/>
</dbReference>
<dbReference type="SUPFAM" id="SSF82171">
    <property type="entry name" value="DPP6 N-terminal domain-like"/>
    <property type="match status" value="1"/>
</dbReference>
<dbReference type="InterPro" id="IPR001375">
    <property type="entry name" value="Peptidase_S9_cat"/>
</dbReference>
<proteinExistence type="predicted"/>
<dbReference type="EMBL" id="JBAMIC010000008">
    <property type="protein sequence ID" value="KAK7104596.1"/>
    <property type="molecule type" value="Genomic_DNA"/>
</dbReference>
<dbReference type="InterPro" id="IPR029058">
    <property type="entry name" value="AB_hydrolase_fold"/>
</dbReference>